<accession>X6M8V1</accession>
<dbReference type="Proteomes" id="UP000023152">
    <property type="component" value="Unassembled WGS sequence"/>
</dbReference>
<keyword evidence="3" id="KW-1185">Reference proteome</keyword>
<dbReference type="EMBL" id="ASPP01023844">
    <property type="protein sequence ID" value="ETO09877.1"/>
    <property type="molecule type" value="Genomic_DNA"/>
</dbReference>
<dbReference type="OrthoDB" id="19482at2759"/>
<dbReference type="GO" id="GO:0006896">
    <property type="term" value="P:Golgi to vacuole transport"/>
    <property type="evidence" value="ECO:0007669"/>
    <property type="project" value="TreeGrafter"/>
</dbReference>
<dbReference type="GO" id="GO:0005829">
    <property type="term" value="C:cytosol"/>
    <property type="evidence" value="ECO:0007669"/>
    <property type="project" value="GOC"/>
</dbReference>
<proteinExistence type="predicted"/>
<evidence type="ECO:0000313" key="3">
    <source>
        <dbReference type="Proteomes" id="UP000023152"/>
    </source>
</evidence>
<dbReference type="InterPro" id="IPR007258">
    <property type="entry name" value="Vps52"/>
</dbReference>
<sequence length="244" mass="28236">MSGDGQEKEAKPELTTDKMLEVAGGEEDIKIDFNEILKELNFEDLDITTESVDLTDVDGLLRQFQDNQVVRDALEKNVNLGKYGKKIEQDISRQEMSSIEDYITHSQDLVDLHDQIKNCDHLLEEMQTMLSRFQAHLKSISGDIRHLQDKSMSMNVQLNNKKDTEKQLEKYIRSLELRQEFIDQITSGRVGKAYIEPLTELNGKLETHSSMDHNWCAARDIAPDLEILKQRVRLCFQNFFSPLF</sequence>
<dbReference type="GO" id="GO:0019905">
    <property type="term" value="F:syntaxin binding"/>
    <property type="evidence" value="ECO:0007669"/>
    <property type="project" value="TreeGrafter"/>
</dbReference>
<comment type="caution">
    <text evidence="2">The sequence shown here is derived from an EMBL/GenBank/DDBJ whole genome shotgun (WGS) entry which is preliminary data.</text>
</comment>
<dbReference type="GO" id="GO:0000938">
    <property type="term" value="C:GARP complex"/>
    <property type="evidence" value="ECO:0007669"/>
    <property type="project" value="TreeGrafter"/>
</dbReference>
<dbReference type="InterPro" id="IPR048319">
    <property type="entry name" value="Vps52_CC"/>
</dbReference>
<dbReference type="PANTHER" id="PTHR14190">
    <property type="entry name" value="SUPPRESSOR OF ACTIN MUTATIONS 2/VACUOLAR PROTEIN SORTING 52"/>
    <property type="match status" value="1"/>
</dbReference>
<dbReference type="AlphaFoldDB" id="X6M8V1"/>
<name>X6M8V1_RETFI</name>
<feature type="domain" description="Vps52 coiled-coil" evidence="1">
    <location>
        <begin position="101"/>
        <end position="232"/>
    </location>
</feature>
<protein>
    <recommendedName>
        <fullName evidence="1">Vps52 coiled-coil domain-containing protein</fullName>
    </recommendedName>
</protein>
<dbReference type="GO" id="GO:0032456">
    <property type="term" value="P:endocytic recycling"/>
    <property type="evidence" value="ECO:0007669"/>
    <property type="project" value="TreeGrafter"/>
</dbReference>
<dbReference type="Pfam" id="PF04129">
    <property type="entry name" value="Vps52_CC"/>
    <property type="match status" value="1"/>
</dbReference>
<dbReference type="PANTHER" id="PTHR14190:SF7">
    <property type="entry name" value="VACUOLAR PROTEIN SORTING-ASSOCIATED PROTEIN 52 HOMOLOG"/>
    <property type="match status" value="1"/>
</dbReference>
<evidence type="ECO:0000313" key="2">
    <source>
        <dbReference type="EMBL" id="ETO09877.1"/>
    </source>
</evidence>
<reference evidence="2 3" key="1">
    <citation type="journal article" date="2013" name="Curr. Biol.">
        <title>The Genome of the Foraminiferan Reticulomyxa filosa.</title>
        <authorList>
            <person name="Glockner G."/>
            <person name="Hulsmann N."/>
            <person name="Schleicher M."/>
            <person name="Noegel A.A."/>
            <person name="Eichinger L."/>
            <person name="Gallinger C."/>
            <person name="Pawlowski J."/>
            <person name="Sierra R."/>
            <person name="Euteneuer U."/>
            <person name="Pillet L."/>
            <person name="Moustafa A."/>
            <person name="Platzer M."/>
            <person name="Groth M."/>
            <person name="Szafranski K."/>
            <person name="Schliwa M."/>
        </authorList>
    </citation>
    <scope>NUCLEOTIDE SEQUENCE [LARGE SCALE GENOMIC DNA]</scope>
</reference>
<gene>
    <name evidence="2" type="ORF">RFI_27500</name>
</gene>
<dbReference type="GO" id="GO:0042147">
    <property type="term" value="P:retrograde transport, endosome to Golgi"/>
    <property type="evidence" value="ECO:0007669"/>
    <property type="project" value="TreeGrafter"/>
</dbReference>
<evidence type="ECO:0000259" key="1">
    <source>
        <dbReference type="Pfam" id="PF04129"/>
    </source>
</evidence>
<organism evidence="2 3">
    <name type="scientific">Reticulomyxa filosa</name>
    <dbReference type="NCBI Taxonomy" id="46433"/>
    <lineage>
        <taxon>Eukaryota</taxon>
        <taxon>Sar</taxon>
        <taxon>Rhizaria</taxon>
        <taxon>Retaria</taxon>
        <taxon>Foraminifera</taxon>
        <taxon>Monothalamids</taxon>
        <taxon>Reticulomyxidae</taxon>
        <taxon>Reticulomyxa</taxon>
    </lineage>
</organism>